<evidence type="ECO:0000313" key="4">
    <source>
        <dbReference type="Proteomes" id="UP001497444"/>
    </source>
</evidence>
<dbReference type="Proteomes" id="UP001497444">
    <property type="component" value="Chromosome 17"/>
</dbReference>
<feature type="region of interest" description="Disordered" evidence="2">
    <location>
        <begin position="277"/>
        <end position="308"/>
    </location>
</feature>
<gene>
    <name evidence="3" type="ORF">CSSPJE1EN1_LOCUS10500</name>
</gene>
<evidence type="ECO:0000313" key="3">
    <source>
        <dbReference type="EMBL" id="CAK9265022.1"/>
    </source>
</evidence>
<accession>A0ABP0WF47</accession>
<protein>
    <submittedName>
        <fullName evidence="3">Uncharacterized protein</fullName>
    </submittedName>
</protein>
<reference evidence="3" key="1">
    <citation type="submission" date="2024-02" db="EMBL/GenBank/DDBJ databases">
        <authorList>
            <consortium name="ELIXIR-Norway"/>
            <consortium name="Elixir Norway"/>
        </authorList>
    </citation>
    <scope>NUCLEOTIDE SEQUENCE</scope>
</reference>
<evidence type="ECO:0000256" key="2">
    <source>
        <dbReference type="SAM" id="MobiDB-lite"/>
    </source>
</evidence>
<keyword evidence="1" id="KW-0175">Coiled coil</keyword>
<feature type="coiled-coil region" evidence="1">
    <location>
        <begin position="191"/>
        <end position="271"/>
    </location>
</feature>
<keyword evidence="4" id="KW-1185">Reference proteome</keyword>
<sequence>MEGIIAAVPQQQQQQQQQPIPSSFVGGVDENGVVTRGAAGSVLLGQCHPVIASIHNLSQVLQSFQSVEMSNSAVEQNSKVLQMAIYNLSMFLCAEQHKLLQNCFLSSSAHIWNPTTQNLNNTVGERQADQGQSEKQMRKATEVLNNRCGAWDSQLVSKIFAEGSGAQAPTMEEPEVKVGQSDVTQMFQFALEAKDMELNSLRHKIDGMENQLTMLAAKEEQLKALLDKCTEDLQEEREESKGTVFLYANLLKAAEAATAQAKAEAQEMAQVVAALPLTPARPSSAEGKRGEEEGRGGADDATHATPGELQTRLAILRARPGWTEELVIDSEPEHLGKRMFHDLFADSHGSDGEDQYLKQNGQTVSMGKFSHAGTKMYSGKDMLLGLSSSTLLTPKDYLEEQALDSDSMSPDTNQGAEAKFFAGLNEHAKYVMVGTDRGTDDEIDGLERNTG</sequence>
<evidence type="ECO:0000256" key="1">
    <source>
        <dbReference type="SAM" id="Coils"/>
    </source>
</evidence>
<organism evidence="3 4">
    <name type="scientific">Sphagnum jensenii</name>
    <dbReference type="NCBI Taxonomy" id="128206"/>
    <lineage>
        <taxon>Eukaryota</taxon>
        <taxon>Viridiplantae</taxon>
        <taxon>Streptophyta</taxon>
        <taxon>Embryophyta</taxon>
        <taxon>Bryophyta</taxon>
        <taxon>Sphagnophytina</taxon>
        <taxon>Sphagnopsida</taxon>
        <taxon>Sphagnales</taxon>
        <taxon>Sphagnaceae</taxon>
        <taxon>Sphagnum</taxon>
    </lineage>
</organism>
<dbReference type="EMBL" id="OZ020112">
    <property type="protein sequence ID" value="CAK9265022.1"/>
    <property type="molecule type" value="Genomic_DNA"/>
</dbReference>
<name>A0ABP0WF47_9BRYO</name>
<feature type="compositionally biased region" description="Basic and acidic residues" evidence="2">
    <location>
        <begin position="286"/>
        <end position="302"/>
    </location>
</feature>
<proteinExistence type="predicted"/>